<dbReference type="GeneID" id="41591686"/>
<dbReference type="SUPFAM" id="SSF89447">
    <property type="entry name" value="AbrB/MazE/MraZ-like"/>
    <property type="match status" value="1"/>
</dbReference>
<dbReference type="PROSITE" id="PS51740">
    <property type="entry name" value="SPOVT_ABRB"/>
    <property type="match status" value="1"/>
</dbReference>
<dbReference type="Gene3D" id="2.10.260.10">
    <property type="match status" value="1"/>
</dbReference>
<organism evidence="2 3">
    <name type="scientific">Acidianus manzaensis</name>
    <dbReference type="NCBI Taxonomy" id="282676"/>
    <lineage>
        <taxon>Archaea</taxon>
        <taxon>Thermoproteota</taxon>
        <taxon>Thermoprotei</taxon>
        <taxon>Sulfolobales</taxon>
        <taxon>Sulfolobaceae</taxon>
        <taxon>Acidianus</taxon>
    </lineage>
</organism>
<feature type="domain" description="SpoVT-AbrB" evidence="1">
    <location>
        <begin position="2"/>
        <end position="45"/>
    </location>
</feature>
<name>A0A1W6K2D9_9CREN</name>
<dbReference type="AlphaFoldDB" id="A0A1W6K2D9"/>
<accession>A0A1W6K2D9</accession>
<proteinExistence type="predicted"/>
<dbReference type="InterPro" id="IPR007159">
    <property type="entry name" value="SpoVT-AbrB_dom"/>
</dbReference>
<protein>
    <submittedName>
        <fullName evidence="2">AbrB family transcriptional regulator</fullName>
    </submittedName>
</protein>
<dbReference type="Pfam" id="PF04014">
    <property type="entry name" value="MazE_antitoxin"/>
    <property type="match status" value="1"/>
</dbReference>
<dbReference type="InterPro" id="IPR037914">
    <property type="entry name" value="SpoVT-AbrB_sf"/>
</dbReference>
<evidence type="ECO:0000259" key="1">
    <source>
        <dbReference type="PROSITE" id="PS51740"/>
    </source>
</evidence>
<reference evidence="2 3" key="1">
    <citation type="submission" date="2017-03" db="EMBL/GenBank/DDBJ databases">
        <title>Sulfur activation and transportation mechanism of thermophilic Archaea Acidianus manzaensis YN-25.</title>
        <authorList>
            <person name="Ma Y."/>
            <person name="Yang Y."/>
            <person name="Xia J."/>
        </authorList>
    </citation>
    <scope>NUCLEOTIDE SEQUENCE [LARGE SCALE GENOMIC DNA]</scope>
    <source>
        <strain evidence="2 3">YN-25</strain>
    </source>
</reference>
<dbReference type="Proteomes" id="UP000193404">
    <property type="component" value="Chromosome"/>
</dbReference>
<evidence type="ECO:0000313" key="2">
    <source>
        <dbReference type="EMBL" id="ARM76686.1"/>
    </source>
</evidence>
<dbReference type="RefSeq" id="WP_148692481.1">
    <property type="nucleotide sequence ID" value="NZ_CP020477.1"/>
</dbReference>
<dbReference type="GO" id="GO:0003677">
    <property type="term" value="F:DNA binding"/>
    <property type="evidence" value="ECO:0007669"/>
    <property type="project" value="InterPro"/>
</dbReference>
<dbReference type="NCBIfam" id="TIGR01439">
    <property type="entry name" value="lp_hng_hel_AbrB"/>
    <property type="match status" value="1"/>
</dbReference>
<keyword evidence="3" id="KW-1185">Reference proteome</keyword>
<evidence type="ECO:0000313" key="3">
    <source>
        <dbReference type="Proteomes" id="UP000193404"/>
    </source>
</evidence>
<dbReference type="STRING" id="282676.B6F84_12140"/>
<dbReference type="OrthoDB" id="28233at2157"/>
<dbReference type="KEGG" id="aman:B6F84_12140"/>
<gene>
    <name evidence="2" type="ORF">B6F84_12140</name>
</gene>
<sequence length="88" mass="10523">MEYEVRVDEKGRILIPKEVREKLNITNVVKLKVENNMIIIQSKDKYKILDKYAGYFNVNWSEFTQDVDELLNEAIDERSKKWLKDIST</sequence>
<dbReference type="EMBL" id="CP020477">
    <property type="protein sequence ID" value="ARM76686.1"/>
    <property type="molecule type" value="Genomic_DNA"/>
</dbReference>
<dbReference type="SMART" id="SM00966">
    <property type="entry name" value="SpoVT_AbrB"/>
    <property type="match status" value="1"/>
</dbReference>